<evidence type="ECO:0000313" key="2">
    <source>
        <dbReference type="Proteomes" id="UP000095282"/>
    </source>
</evidence>
<sequence>MKTLFPLLLLLIFTFESTQNNCVYILKSYAWQTKILPRQPFYRLDTEGCRKLCEERPECISAFLTQSTVNVEREYGGTCYVHNADSKMEYATYPMLQALVWEIFLKIEGCGQEALANALRGKVQNVNGKKYKLDVRKNENVIGLTFV</sequence>
<feature type="signal peptide" evidence="1">
    <location>
        <begin position="1"/>
        <end position="20"/>
    </location>
</feature>
<feature type="chain" id="PRO_5009309430" evidence="1">
    <location>
        <begin position="21"/>
        <end position="147"/>
    </location>
</feature>
<keyword evidence="2" id="KW-1185">Reference proteome</keyword>
<dbReference type="WBParaSite" id="Csp11.Scaffold630.g19924.t1">
    <property type="protein sequence ID" value="Csp11.Scaffold630.g19924.t1"/>
    <property type="gene ID" value="Csp11.Scaffold630.g19924"/>
</dbReference>
<evidence type="ECO:0000313" key="3">
    <source>
        <dbReference type="WBParaSite" id="Csp11.Scaffold630.g19924.t1"/>
    </source>
</evidence>
<evidence type="ECO:0000256" key="1">
    <source>
        <dbReference type="SAM" id="SignalP"/>
    </source>
</evidence>
<proteinExistence type="predicted"/>
<reference evidence="3" key="1">
    <citation type="submission" date="2016-11" db="UniProtKB">
        <authorList>
            <consortium name="WormBaseParasite"/>
        </authorList>
    </citation>
    <scope>IDENTIFICATION</scope>
</reference>
<accession>A0A1I7UW25</accession>
<organism evidence="2 3">
    <name type="scientific">Caenorhabditis tropicalis</name>
    <dbReference type="NCBI Taxonomy" id="1561998"/>
    <lineage>
        <taxon>Eukaryota</taxon>
        <taxon>Metazoa</taxon>
        <taxon>Ecdysozoa</taxon>
        <taxon>Nematoda</taxon>
        <taxon>Chromadorea</taxon>
        <taxon>Rhabditida</taxon>
        <taxon>Rhabditina</taxon>
        <taxon>Rhabditomorpha</taxon>
        <taxon>Rhabditoidea</taxon>
        <taxon>Rhabditidae</taxon>
        <taxon>Peloderinae</taxon>
        <taxon>Caenorhabditis</taxon>
    </lineage>
</organism>
<name>A0A1I7UW25_9PELO</name>
<protein>
    <submittedName>
        <fullName evidence="3">Apple domain-containing protein</fullName>
    </submittedName>
</protein>
<dbReference type="AlphaFoldDB" id="A0A1I7UW25"/>
<dbReference type="Proteomes" id="UP000095282">
    <property type="component" value="Unplaced"/>
</dbReference>
<keyword evidence="1" id="KW-0732">Signal</keyword>